<sequence length="292" mass="34017">MQLEQHYHFQSHTSIDENLTRQIRELELTMLNHDQFETELYLAENLNFDRLLPWVFTIHENSRLIAVLQLFIPTRTEIELMGFTHPDYRSRGLFRSLQTYALNVWKNHKIPSLLYLVNGKSRSGEDFAVRQNGYYEFTEYFMKWVQPEPFSIPVNGRLTMRSAQGEDLDLLTDLNHETFGLALEDAKTFSKASIESEQRYTFLFDVNKEAVGMGSIAIENELISIYGVGILPAHQGKGLGKELMYLLLEKAQTLPAKQISLEVNSENFRAFQLYKQLGFEVTYSTDYFRKTL</sequence>
<dbReference type="Pfam" id="PF00583">
    <property type="entry name" value="Acetyltransf_1"/>
    <property type="match status" value="1"/>
</dbReference>
<dbReference type="EC" id="2.3.1.-" evidence="4"/>
<organism evidence="4 5">
    <name type="scientific">Halobacillus salinarum</name>
    <dbReference type="NCBI Taxonomy" id="2932257"/>
    <lineage>
        <taxon>Bacteria</taxon>
        <taxon>Bacillati</taxon>
        <taxon>Bacillota</taxon>
        <taxon>Bacilli</taxon>
        <taxon>Bacillales</taxon>
        <taxon>Bacillaceae</taxon>
        <taxon>Halobacillus</taxon>
    </lineage>
</organism>
<dbReference type="CDD" id="cd04301">
    <property type="entry name" value="NAT_SF"/>
    <property type="match status" value="1"/>
</dbReference>
<dbReference type="PANTHER" id="PTHR43420">
    <property type="entry name" value="ACETYLTRANSFERASE"/>
    <property type="match status" value="1"/>
</dbReference>
<proteinExistence type="predicted"/>
<gene>
    <name evidence="4" type="ORF">MUN89_06405</name>
</gene>
<keyword evidence="2 4" id="KW-0012">Acyltransferase</keyword>
<evidence type="ECO:0000259" key="3">
    <source>
        <dbReference type="PROSITE" id="PS51186"/>
    </source>
</evidence>
<protein>
    <submittedName>
        <fullName evidence="4">GNAT family N-acetyltransferase</fullName>
        <ecNumber evidence="4">2.3.1.-</ecNumber>
    </submittedName>
</protein>
<reference evidence="4 5" key="1">
    <citation type="submission" date="2022-04" db="EMBL/GenBank/DDBJ databases">
        <title>Halobacillus sp. isolated from saltern.</title>
        <authorList>
            <person name="Won M."/>
            <person name="Lee C.-M."/>
            <person name="Woen H.-Y."/>
            <person name="Kwon S.-W."/>
        </authorList>
    </citation>
    <scope>NUCLEOTIDE SEQUENCE [LARGE SCALE GENOMIC DNA]</scope>
    <source>
        <strain evidence="4 5">SSBR10-3</strain>
    </source>
</reference>
<keyword evidence="5" id="KW-1185">Reference proteome</keyword>
<feature type="domain" description="N-acetyltransferase" evidence="3">
    <location>
        <begin position="158"/>
        <end position="292"/>
    </location>
</feature>
<dbReference type="InterPro" id="IPR016181">
    <property type="entry name" value="Acyl_CoA_acyltransferase"/>
</dbReference>
<dbReference type="Gene3D" id="3.40.630.30">
    <property type="match status" value="1"/>
</dbReference>
<evidence type="ECO:0000313" key="5">
    <source>
        <dbReference type="Proteomes" id="UP000831787"/>
    </source>
</evidence>
<dbReference type="EMBL" id="CP095073">
    <property type="protein sequence ID" value="UOQ45570.1"/>
    <property type="molecule type" value="Genomic_DNA"/>
</dbReference>
<dbReference type="PROSITE" id="PS51186">
    <property type="entry name" value="GNAT"/>
    <property type="match status" value="1"/>
</dbReference>
<name>A0ABY4EMF5_9BACI</name>
<evidence type="ECO:0000256" key="2">
    <source>
        <dbReference type="ARBA" id="ARBA00023315"/>
    </source>
</evidence>
<dbReference type="InterPro" id="IPR000182">
    <property type="entry name" value="GNAT_dom"/>
</dbReference>
<evidence type="ECO:0000313" key="4">
    <source>
        <dbReference type="EMBL" id="UOQ45570.1"/>
    </source>
</evidence>
<dbReference type="InterPro" id="IPR050680">
    <property type="entry name" value="YpeA/RimI_acetyltransf"/>
</dbReference>
<dbReference type="GO" id="GO:0016746">
    <property type="term" value="F:acyltransferase activity"/>
    <property type="evidence" value="ECO:0007669"/>
    <property type="project" value="UniProtKB-KW"/>
</dbReference>
<dbReference type="Proteomes" id="UP000831787">
    <property type="component" value="Chromosome"/>
</dbReference>
<evidence type="ECO:0000256" key="1">
    <source>
        <dbReference type="ARBA" id="ARBA00022679"/>
    </source>
</evidence>
<dbReference type="SUPFAM" id="SSF55729">
    <property type="entry name" value="Acyl-CoA N-acyltransferases (Nat)"/>
    <property type="match status" value="1"/>
</dbReference>
<dbReference type="RefSeq" id="WP_244712355.1">
    <property type="nucleotide sequence ID" value="NZ_CP095073.1"/>
</dbReference>
<accession>A0ABY4EMF5</accession>
<dbReference type="PANTHER" id="PTHR43420:SF12">
    <property type="entry name" value="N-ACETYLTRANSFERASE DOMAIN-CONTAINING PROTEIN"/>
    <property type="match status" value="1"/>
</dbReference>
<keyword evidence="1 4" id="KW-0808">Transferase</keyword>